<evidence type="ECO:0000313" key="2">
    <source>
        <dbReference type="EMBL" id="KAF9571522.1"/>
    </source>
</evidence>
<gene>
    <name evidence="2" type="ORF">BGW38_008606</name>
</gene>
<comment type="caution">
    <text evidence="2">The sequence shown here is derived from an EMBL/GenBank/DDBJ whole genome shotgun (WGS) entry which is preliminary data.</text>
</comment>
<reference evidence="2" key="1">
    <citation type="journal article" date="2020" name="Fungal Divers.">
        <title>Resolving the Mortierellaceae phylogeny through synthesis of multi-gene phylogenetics and phylogenomics.</title>
        <authorList>
            <person name="Vandepol N."/>
            <person name="Liber J."/>
            <person name="Desiro A."/>
            <person name="Na H."/>
            <person name="Kennedy M."/>
            <person name="Barry K."/>
            <person name="Grigoriev I.V."/>
            <person name="Miller A.N."/>
            <person name="O'Donnell K."/>
            <person name="Stajich J.E."/>
            <person name="Bonito G."/>
        </authorList>
    </citation>
    <scope>NUCLEOTIDE SEQUENCE</scope>
    <source>
        <strain evidence="2">KOD1015</strain>
    </source>
</reference>
<organism evidence="2 3">
    <name type="scientific">Lunasporangiospora selenospora</name>
    <dbReference type="NCBI Taxonomy" id="979761"/>
    <lineage>
        <taxon>Eukaryota</taxon>
        <taxon>Fungi</taxon>
        <taxon>Fungi incertae sedis</taxon>
        <taxon>Mucoromycota</taxon>
        <taxon>Mortierellomycotina</taxon>
        <taxon>Mortierellomycetes</taxon>
        <taxon>Mortierellales</taxon>
        <taxon>Mortierellaceae</taxon>
        <taxon>Lunasporangiospora</taxon>
    </lineage>
</organism>
<sequence length="85" mass="9246">MTSQPLVATVCVDYLSHPFSAEHLLVCYQQITRQIAHAPVSAKDAAISFQHPSQTLLELVGAHHHHQNLSLPSPVQQSSTTRPAA</sequence>
<evidence type="ECO:0000313" key="3">
    <source>
        <dbReference type="Proteomes" id="UP000780801"/>
    </source>
</evidence>
<name>A0A9P6FJB6_9FUNG</name>
<dbReference type="EMBL" id="JAABOA010005989">
    <property type="protein sequence ID" value="KAF9571522.1"/>
    <property type="molecule type" value="Genomic_DNA"/>
</dbReference>
<dbReference type="AlphaFoldDB" id="A0A9P6FJB6"/>
<feature type="region of interest" description="Disordered" evidence="1">
    <location>
        <begin position="65"/>
        <end position="85"/>
    </location>
</feature>
<evidence type="ECO:0000256" key="1">
    <source>
        <dbReference type="SAM" id="MobiDB-lite"/>
    </source>
</evidence>
<keyword evidence="3" id="KW-1185">Reference proteome</keyword>
<proteinExistence type="predicted"/>
<feature type="non-terminal residue" evidence="2">
    <location>
        <position position="85"/>
    </location>
</feature>
<dbReference type="Proteomes" id="UP000780801">
    <property type="component" value="Unassembled WGS sequence"/>
</dbReference>
<feature type="compositionally biased region" description="Polar residues" evidence="1">
    <location>
        <begin position="68"/>
        <end position="85"/>
    </location>
</feature>
<dbReference type="OrthoDB" id="5563539at2759"/>
<protein>
    <submittedName>
        <fullName evidence="2">Uncharacterized protein</fullName>
    </submittedName>
</protein>
<accession>A0A9P6FJB6</accession>